<reference evidence="4 5" key="1">
    <citation type="submission" date="2016-10" db="EMBL/GenBank/DDBJ databases">
        <authorList>
            <person name="de Groot N.N."/>
        </authorList>
    </citation>
    <scope>NUCLEOTIDE SEQUENCE [LARGE SCALE GENOMIC DNA]</scope>
    <source>
        <strain evidence="4 5">DSM 19548</strain>
    </source>
</reference>
<dbReference type="InterPro" id="IPR035372">
    <property type="entry name" value="MCD_N"/>
</dbReference>
<dbReference type="Pfam" id="PF05292">
    <property type="entry name" value="MCD"/>
    <property type="match status" value="2"/>
</dbReference>
<dbReference type="GO" id="GO:0006633">
    <property type="term" value="P:fatty acid biosynthetic process"/>
    <property type="evidence" value="ECO:0007669"/>
    <property type="project" value="InterPro"/>
</dbReference>
<feature type="region of interest" description="Disordered" evidence="1">
    <location>
        <begin position="400"/>
        <end position="442"/>
    </location>
</feature>
<gene>
    <name evidence="4" type="ORF">SAMN04488094_11111</name>
</gene>
<organism evidence="4 5">
    <name type="scientific">Tropicimonas isoalkanivorans</name>
    <dbReference type="NCBI Taxonomy" id="441112"/>
    <lineage>
        <taxon>Bacteria</taxon>
        <taxon>Pseudomonadati</taxon>
        <taxon>Pseudomonadota</taxon>
        <taxon>Alphaproteobacteria</taxon>
        <taxon>Rhodobacterales</taxon>
        <taxon>Roseobacteraceae</taxon>
        <taxon>Tropicimonas</taxon>
    </lineage>
</organism>
<dbReference type="AlphaFoldDB" id="A0A1I1MWW0"/>
<dbReference type="Gene3D" id="3.40.630.150">
    <property type="entry name" value="Malonyl-CoA decarboxylase, catalytic domain"/>
    <property type="match status" value="1"/>
</dbReference>
<proteinExistence type="predicted"/>
<dbReference type="OrthoDB" id="5292736at2"/>
<dbReference type="STRING" id="441112.SAMN04488094_11111"/>
<dbReference type="InterPro" id="IPR038351">
    <property type="entry name" value="MCD_N_sf"/>
</dbReference>
<dbReference type="InterPro" id="IPR007956">
    <property type="entry name" value="Malonyl_CoA_deC_C"/>
</dbReference>
<evidence type="ECO:0000313" key="5">
    <source>
        <dbReference type="Proteomes" id="UP000198728"/>
    </source>
</evidence>
<sequence>MARTSFLGDLLTNLYGRGRWSSGGDRRSMEALCTALLSTAGEVAGLRLASAIFDKYRAMSPEEKLGFFTFLNERLDVDSSEVAKLAQAYSEERSPGNFAALVQSAEPRRQELFRRLHQAPGATTELVAARVDLLGMLKDHPELKRTDMDFVHLLRSWFNRGFLRIEQIDWNTSATLLEKIVAYEAVHEIHDWDDLRRRLHPADRRCFAFFHPTMPSEPLIFVEVALTKGVPGSIQALLEEDRDIMRPEAANTAVFYSISNCQKGLKGVSFGNFLIKQVVSQLSQEFPKLDTFVTLSPMPGLKRWLETLDGDAKAANLLAGTATETEAEALAARYLLDAKRSDGFPQDPVARFHLGNGAMVHDVHAGADTSPNGMAQSCGLMVNYLYDRSQTEKRHETFTGEKTIAASRTVRSKARSEKGAGQDKGAPKGKAAKAETAPTATE</sequence>
<evidence type="ECO:0000259" key="3">
    <source>
        <dbReference type="Pfam" id="PF17408"/>
    </source>
</evidence>
<dbReference type="PANTHER" id="PTHR28641:SF1">
    <property type="entry name" value="MALONYL-COA DECARBOXYLASE, MITOCHONDRIAL"/>
    <property type="match status" value="1"/>
</dbReference>
<keyword evidence="5" id="KW-1185">Reference proteome</keyword>
<feature type="domain" description="Malonyl-CoA decarboxylase N-terminal" evidence="3">
    <location>
        <begin position="77"/>
        <end position="158"/>
    </location>
</feature>
<evidence type="ECO:0000256" key="1">
    <source>
        <dbReference type="SAM" id="MobiDB-lite"/>
    </source>
</evidence>
<feature type="domain" description="Malonyl-CoA decarboxylase C-terminal" evidence="2">
    <location>
        <begin position="161"/>
        <end position="319"/>
    </location>
</feature>
<dbReference type="Proteomes" id="UP000198728">
    <property type="component" value="Unassembled WGS sequence"/>
</dbReference>
<evidence type="ECO:0000313" key="4">
    <source>
        <dbReference type="EMBL" id="SFC89881.1"/>
    </source>
</evidence>
<dbReference type="GO" id="GO:0050080">
    <property type="term" value="F:malonyl-CoA decarboxylase activity"/>
    <property type="evidence" value="ECO:0007669"/>
    <property type="project" value="InterPro"/>
</dbReference>
<dbReference type="PANTHER" id="PTHR28641">
    <property type="match status" value="1"/>
</dbReference>
<accession>A0A1I1MWW0</accession>
<feature type="domain" description="Malonyl-CoA decarboxylase C-terminal" evidence="2">
    <location>
        <begin position="328"/>
        <end position="387"/>
    </location>
</feature>
<dbReference type="RefSeq" id="WP_093361757.1">
    <property type="nucleotide sequence ID" value="NZ_FOLG01000011.1"/>
</dbReference>
<dbReference type="Gene3D" id="1.20.140.90">
    <property type="entry name" value="Malonyl-CoA decarboxylase, oligemerization domain"/>
    <property type="match status" value="1"/>
</dbReference>
<name>A0A1I1MWW0_9RHOB</name>
<dbReference type="Pfam" id="PF17408">
    <property type="entry name" value="MCD_N"/>
    <property type="match status" value="1"/>
</dbReference>
<protein>
    <submittedName>
        <fullName evidence="4">Malonyl-CoA decarboxylase</fullName>
    </submittedName>
</protein>
<evidence type="ECO:0000259" key="2">
    <source>
        <dbReference type="Pfam" id="PF05292"/>
    </source>
</evidence>
<dbReference type="InterPro" id="IPR038917">
    <property type="entry name" value="Malonyl_CoA_deC"/>
</dbReference>
<dbReference type="EMBL" id="FOLG01000011">
    <property type="protein sequence ID" value="SFC89881.1"/>
    <property type="molecule type" value="Genomic_DNA"/>
</dbReference>
<dbReference type="InterPro" id="IPR042303">
    <property type="entry name" value="Malonyl_CoA_deC_C_sf"/>
</dbReference>